<dbReference type="PRINTS" id="PR00506">
    <property type="entry name" value="D21N6MTFRASE"/>
</dbReference>
<dbReference type="SUPFAM" id="SSF53335">
    <property type="entry name" value="S-adenosyl-L-methionine-dependent methyltransferases"/>
    <property type="match status" value="1"/>
</dbReference>
<dbReference type="AlphaFoldDB" id="Q30QU9"/>
<organism evidence="8 9">
    <name type="scientific">Sulfurimonas denitrificans (strain ATCC 33889 / DSM 1251)</name>
    <name type="common">Thiomicrospira denitrificans (strain ATCC 33889 / DSM 1251)</name>
    <dbReference type="NCBI Taxonomy" id="326298"/>
    <lineage>
        <taxon>Bacteria</taxon>
        <taxon>Pseudomonadati</taxon>
        <taxon>Campylobacterota</taxon>
        <taxon>Epsilonproteobacteria</taxon>
        <taxon>Campylobacterales</taxon>
        <taxon>Sulfurimonadaceae</taxon>
        <taxon>Sulfurimonas</taxon>
    </lineage>
</organism>
<dbReference type="InterPro" id="IPR002295">
    <property type="entry name" value="N4/N6-MTase_EcoPI_Mod-like"/>
</dbReference>
<dbReference type="REBASE" id="11538">
    <property type="entry name" value="M.SdeAORF1355P"/>
</dbReference>
<dbReference type="GO" id="GO:0009007">
    <property type="term" value="F:site-specific DNA-methyltransferase (adenine-specific) activity"/>
    <property type="evidence" value="ECO:0007669"/>
    <property type="project" value="UniProtKB-EC"/>
</dbReference>
<sequence>MALSLIEELPKIVKEGRAEAARILERINSGNALALQTNELVLPSKDVSGLFRGEMPSSDESEWKNRLIYGDNILVMQGLLAGDATSGLESMRGKIDLIYIDPPFDSKADYRTKITLPNINLSQKPTVIEQFAYADTWKDGTVSYLKMIYPRLVLMRELLSEKGSIYVHIDWHVGHYVKILLDDIFGKGKFRNEIIWHYSTLGRPKDKFAQKHDQIFVYGKSDDAFFNTEEAKIPYSDDYIESHFRDIDDNGKKCRKRFDAGKWRIYYPDEGMIPNDVWDIPYENSMSKERVSYATQKPVALMERIIKSSTIKGQLIADFFGGSGTTAVVAERLNRQWISSDIGKPSIMVQRKVSTPHHKHRFSACNVSKREGYISLIT</sequence>
<comment type="catalytic activity">
    <reaction evidence="6">
        <text>a 2'-deoxyadenosine in DNA + S-adenosyl-L-methionine = an N(6)-methyl-2'-deoxyadenosine in DNA + S-adenosyl-L-homocysteine + H(+)</text>
        <dbReference type="Rhea" id="RHEA:15197"/>
        <dbReference type="Rhea" id="RHEA-COMP:12418"/>
        <dbReference type="Rhea" id="RHEA-COMP:12419"/>
        <dbReference type="ChEBI" id="CHEBI:15378"/>
        <dbReference type="ChEBI" id="CHEBI:57856"/>
        <dbReference type="ChEBI" id="CHEBI:59789"/>
        <dbReference type="ChEBI" id="CHEBI:90615"/>
        <dbReference type="ChEBI" id="CHEBI:90616"/>
        <dbReference type="EC" id="2.1.1.72"/>
    </reaction>
</comment>
<name>Q30QU9_SULDN</name>
<evidence type="ECO:0000259" key="7">
    <source>
        <dbReference type="Pfam" id="PF01555"/>
    </source>
</evidence>
<evidence type="ECO:0000256" key="1">
    <source>
        <dbReference type="ARBA" id="ARBA00006594"/>
    </source>
</evidence>
<keyword evidence="9" id="KW-1185">Reference proteome</keyword>
<evidence type="ECO:0000256" key="5">
    <source>
        <dbReference type="ARBA" id="ARBA00022691"/>
    </source>
</evidence>
<evidence type="ECO:0000256" key="3">
    <source>
        <dbReference type="ARBA" id="ARBA00022603"/>
    </source>
</evidence>
<dbReference type="HOGENOM" id="CLU_024927_10_4_7"/>
<gene>
    <name evidence="8" type="ordered locus">Suden_1355</name>
</gene>
<protein>
    <recommendedName>
        <fullName evidence="2">site-specific DNA-methyltransferase (adenine-specific)</fullName>
        <ecNumber evidence="2">2.1.1.72</ecNumber>
    </recommendedName>
</protein>
<keyword evidence="3 8" id="KW-0489">Methyltransferase</keyword>
<evidence type="ECO:0000256" key="6">
    <source>
        <dbReference type="ARBA" id="ARBA00047942"/>
    </source>
</evidence>
<dbReference type="KEGG" id="tdn:Suden_1355"/>
<feature type="domain" description="DNA methylase N-4/N-6" evidence="7">
    <location>
        <begin position="95"/>
        <end position="344"/>
    </location>
</feature>
<evidence type="ECO:0000313" key="8">
    <source>
        <dbReference type="EMBL" id="ABB44632.1"/>
    </source>
</evidence>
<keyword evidence="5" id="KW-0949">S-adenosyl-L-methionine</keyword>
<dbReference type="InterPro" id="IPR002941">
    <property type="entry name" value="DNA_methylase_N4/N6"/>
</dbReference>
<dbReference type="InterPro" id="IPR002052">
    <property type="entry name" value="DNA_methylase_N6_adenine_CS"/>
</dbReference>
<dbReference type="GO" id="GO:0008170">
    <property type="term" value="F:N-methyltransferase activity"/>
    <property type="evidence" value="ECO:0007669"/>
    <property type="project" value="InterPro"/>
</dbReference>
<dbReference type="GO" id="GO:0003677">
    <property type="term" value="F:DNA binding"/>
    <property type="evidence" value="ECO:0007669"/>
    <property type="project" value="InterPro"/>
</dbReference>
<dbReference type="GO" id="GO:0032259">
    <property type="term" value="P:methylation"/>
    <property type="evidence" value="ECO:0007669"/>
    <property type="project" value="UniProtKB-KW"/>
</dbReference>
<evidence type="ECO:0000313" key="9">
    <source>
        <dbReference type="Proteomes" id="UP000002714"/>
    </source>
</evidence>
<dbReference type="RefSeq" id="WP_011372984.1">
    <property type="nucleotide sequence ID" value="NC_007575.1"/>
</dbReference>
<accession>Q30QU9</accession>
<dbReference type="OrthoDB" id="9800801at2"/>
<dbReference type="Gene3D" id="3.40.50.150">
    <property type="entry name" value="Vaccinia Virus protein VP39"/>
    <property type="match status" value="1"/>
</dbReference>
<dbReference type="eggNOG" id="COG2189">
    <property type="taxonomic scope" value="Bacteria"/>
</dbReference>
<reference evidence="8 9" key="1">
    <citation type="journal article" date="2008" name="Appl. Environ. Microbiol.">
        <title>Genome of the epsilonproteobacterial chemolithoautotroph Sulfurimonas denitrificans.</title>
        <authorList>
            <person name="Sievert S.M."/>
            <person name="Scott K.M."/>
            <person name="Klotz M.G."/>
            <person name="Chain P.S.G."/>
            <person name="Hauser L.J."/>
            <person name="Hemp J."/>
            <person name="Huegler M."/>
            <person name="Land M."/>
            <person name="Lapidus A."/>
            <person name="Larimer F.W."/>
            <person name="Lucas S."/>
            <person name="Malfatti S.A."/>
            <person name="Meyer F."/>
            <person name="Paulsen I.T."/>
            <person name="Ren Q."/>
            <person name="Simon J."/>
            <person name="Bailey K."/>
            <person name="Diaz E."/>
            <person name="Fitzpatrick K.A."/>
            <person name="Glover B."/>
            <person name="Gwatney N."/>
            <person name="Korajkic A."/>
            <person name="Long A."/>
            <person name="Mobberley J.M."/>
            <person name="Pantry S.N."/>
            <person name="Pazder G."/>
            <person name="Peterson S."/>
            <person name="Quintanilla J.D."/>
            <person name="Sprinkle R."/>
            <person name="Stephens J."/>
            <person name="Thomas P."/>
            <person name="Vaughn R."/>
            <person name="Weber M.J."/>
            <person name="Wooten L.L."/>
        </authorList>
    </citation>
    <scope>NUCLEOTIDE SEQUENCE [LARGE SCALE GENOMIC DNA]</scope>
    <source>
        <strain evidence="9">ATCC 33889 / DSM 1251</strain>
    </source>
</reference>
<evidence type="ECO:0000256" key="2">
    <source>
        <dbReference type="ARBA" id="ARBA00011900"/>
    </source>
</evidence>
<proteinExistence type="inferred from homology"/>
<dbReference type="Proteomes" id="UP000002714">
    <property type="component" value="Chromosome"/>
</dbReference>
<dbReference type="Pfam" id="PF01555">
    <property type="entry name" value="N6_N4_Mtase"/>
    <property type="match status" value="1"/>
</dbReference>
<dbReference type="EMBL" id="CP000153">
    <property type="protein sequence ID" value="ABB44632.1"/>
    <property type="molecule type" value="Genomic_DNA"/>
</dbReference>
<evidence type="ECO:0000256" key="4">
    <source>
        <dbReference type="ARBA" id="ARBA00022679"/>
    </source>
</evidence>
<comment type="similarity">
    <text evidence="1">Belongs to the N(4)/N(6)-methyltransferase family.</text>
</comment>
<dbReference type="EC" id="2.1.1.72" evidence="2"/>
<dbReference type="PROSITE" id="PS00092">
    <property type="entry name" value="N6_MTASE"/>
    <property type="match status" value="1"/>
</dbReference>
<dbReference type="InterPro" id="IPR029063">
    <property type="entry name" value="SAM-dependent_MTases_sf"/>
</dbReference>
<keyword evidence="4 8" id="KW-0808">Transferase</keyword>